<dbReference type="SUPFAM" id="SSF53613">
    <property type="entry name" value="Ribokinase-like"/>
    <property type="match status" value="1"/>
</dbReference>
<dbReference type="PANTHER" id="PTHR20858">
    <property type="entry name" value="PHOSPHOMETHYLPYRIMIDINE KINASE"/>
    <property type="match status" value="1"/>
</dbReference>
<dbReference type="GO" id="GO:0008972">
    <property type="term" value="F:phosphomethylpyrimidine kinase activity"/>
    <property type="evidence" value="ECO:0007669"/>
    <property type="project" value="UniProtKB-EC"/>
</dbReference>
<evidence type="ECO:0000259" key="1">
    <source>
        <dbReference type="Pfam" id="PF08543"/>
    </source>
</evidence>
<feature type="domain" description="Pyridoxamine kinase/Phosphomethylpyrimidine kinase" evidence="1">
    <location>
        <begin position="12"/>
        <end position="244"/>
    </location>
</feature>
<dbReference type="EMBL" id="FPHQ01000083">
    <property type="protein sequence ID" value="SFV76245.1"/>
    <property type="molecule type" value="Genomic_DNA"/>
</dbReference>
<evidence type="ECO:0000313" key="2">
    <source>
        <dbReference type="EMBL" id="SFV76245.1"/>
    </source>
</evidence>
<dbReference type="EC" id="2.7.4.7" evidence="2"/>
<gene>
    <name evidence="2" type="ORF">MNB_SUP05-10-66</name>
</gene>
<dbReference type="CDD" id="cd01169">
    <property type="entry name" value="HMPP_kinase"/>
    <property type="match status" value="1"/>
</dbReference>
<dbReference type="GO" id="GO:0005829">
    <property type="term" value="C:cytosol"/>
    <property type="evidence" value="ECO:0007669"/>
    <property type="project" value="TreeGrafter"/>
</dbReference>
<sequence length="252" mass="27208">MPDSVVVLSGLDPCGGAGISADIETINQFKVTALPIVTTLTVQNTESVKAIQAVDTQLIVEQFNHLKADVEFSVVKIGLLSSQSQVEAIALLLKACENPVVVLDPIVSSSTNQQLLDAESLEILKEKLLPLVTILTPNLSELQTLSSNKDEQQAIESLPCEWVLLTTTDSSEGEIEHRLYHDAQCVQSFTYPKLPGSYHGSGCTLTSAISALLASGVDVDIACQRALDYTYQTLLNAKSIGKMQYHPNRITP</sequence>
<dbReference type="GO" id="GO:0008902">
    <property type="term" value="F:hydroxymethylpyrimidine kinase activity"/>
    <property type="evidence" value="ECO:0007669"/>
    <property type="project" value="TreeGrafter"/>
</dbReference>
<keyword evidence="2" id="KW-0808">Transferase</keyword>
<dbReference type="InterPro" id="IPR029056">
    <property type="entry name" value="Ribokinase-like"/>
</dbReference>
<dbReference type="Pfam" id="PF08543">
    <property type="entry name" value="Phos_pyr_kin"/>
    <property type="match status" value="1"/>
</dbReference>
<protein>
    <submittedName>
        <fullName evidence="2">Hydroxymethylpyrimidine phosphate kinase ThiD</fullName>
        <ecNumber evidence="2">2.7.4.7</ecNumber>
    </submittedName>
</protein>
<dbReference type="PANTHER" id="PTHR20858:SF17">
    <property type="entry name" value="HYDROXYMETHYLPYRIMIDINE_PHOSPHOMETHYLPYRIMIDINE KINASE THI20-RELATED"/>
    <property type="match status" value="1"/>
</dbReference>
<keyword evidence="2" id="KW-0418">Kinase</keyword>
<dbReference type="AlphaFoldDB" id="A0A1W1D6I3"/>
<dbReference type="InterPro" id="IPR013749">
    <property type="entry name" value="PM/HMP-P_kinase-1"/>
</dbReference>
<dbReference type="GO" id="GO:0009228">
    <property type="term" value="P:thiamine biosynthetic process"/>
    <property type="evidence" value="ECO:0007669"/>
    <property type="project" value="InterPro"/>
</dbReference>
<accession>A0A1W1D6I3</accession>
<name>A0A1W1D6I3_9ZZZZ</name>
<dbReference type="Gene3D" id="3.40.1190.20">
    <property type="match status" value="1"/>
</dbReference>
<dbReference type="InterPro" id="IPR004399">
    <property type="entry name" value="HMP/HMP-P_kinase_dom"/>
</dbReference>
<organism evidence="2">
    <name type="scientific">hydrothermal vent metagenome</name>
    <dbReference type="NCBI Taxonomy" id="652676"/>
    <lineage>
        <taxon>unclassified sequences</taxon>
        <taxon>metagenomes</taxon>
        <taxon>ecological metagenomes</taxon>
    </lineage>
</organism>
<proteinExistence type="predicted"/>
<reference evidence="2" key="1">
    <citation type="submission" date="2016-10" db="EMBL/GenBank/DDBJ databases">
        <authorList>
            <person name="de Groot N.N."/>
        </authorList>
    </citation>
    <scope>NUCLEOTIDE SEQUENCE</scope>
</reference>